<protein>
    <submittedName>
        <fullName evidence="3">N-terminal C2 in EEIG1 and EHBP1 proteins-domain-containing protein</fullName>
    </submittedName>
</protein>
<keyword evidence="4" id="KW-1185">Reference proteome</keyword>
<sequence>MVHIPLVGKGKKPKFELHLKIYDLNNVPLVSGGSLIKWHLPHSIHSRDRGTTQKCPIANHRVEYNYSKVIPIRIAVDRSNNLTECPIEFEVLQLFNTNGTVNGNGPAPVREEKTTLGVVRLNLAEYVEESESILRDGLGAGISPFLGSPGGPAAVDFRFGHSRKPSSLNAVTPAPNSPQYLRPDAEEKEQERPMTAMTTKTFASTATVTPAEDVQDGVVRRYLMQDSKINSTLKMSILMIQVEGERNFIAPPLKTAPVFGGIAGLMAGDVLDPNADAHNAARNHHQAAADLALGQLPSLSHKSRDVFELQDCYRRVLAASWESQPGELTADQCIEDIFSGGDGFRTDMSSAANTPSPISRGRGGYSNNANSFGGDRDGGLRAGGHRKKHSFGGGGGHGHHFRSASGQYYRDQRDKLAAAISIGLGGVPVPVPTTPGGPNNSNTYRTPSAGSSRSRHLRRRDEPTSGSASGDEDSGSNRDNTLRPQTAAAPTTSSTTQTQGSMARIRQHIRHHSSGTSNDKSSFRTVMAEQQDQQAQAPAEGGNAADKDKDNWYNINNYGFTRGAGAADEANNLKNLLNSLNNSNGYNNRPATSASTMNVDTINTSLNNGLSPAFRDLGKMLSSAAPVVPSTATAPAAHGHGHGHGHGYLNSPYQFPYHQFQDAAASMGVVITDVGENNSYERMDFGGGRRDRSDSLASLDTLTLGSEAGSGSGRSGSGRGGGGRYGGGYGGGYKKAREVDEFEVREDLVAWTIPARG</sequence>
<feature type="compositionally biased region" description="Low complexity" evidence="1">
    <location>
        <begin position="528"/>
        <end position="540"/>
    </location>
</feature>
<reference evidence="3" key="2">
    <citation type="submission" date="2023-06" db="EMBL/GenBank/DDBJ databases">
        <authorList>
            <consortium name="Lawrence Berkeley National Laboratory"/>
            <person name="Haridas S."/>
            <person name="Hensen N."/>
            <person name="Bonometti L."/>
            <person name="Westerberg I."/>
            <person name="Brannstrom I.O."/>
            <person name="Guillou S."/>
            <person name="Cros-Aarteil S."/>
            <person name="Calhoun S."/>
            <person name="Kuo A."/>
            <person name="Mondo S."/>
            <person name="Pangilinan J."/>
            <person name="Riley R."/>
            <person name="Labutti K."/>
            <person name="Andreopoulos B."/>
            <person name="Lipzen A."/>
            <person name="Chen C."/>
            <person name="Yanf M."/>
            <person name="Daum C."/>
            <person name="Ng V."/>
            <person name="Clum A."/>
            <person name="Steindorff A."/>
            <person name="Ohm R."/>
            <person name="Martin F."/>
            <person name="Silar P."/>
            <person name="Natvig D."/>
            <person name="Lalanne C."/>
            <person name="Gautier V."/>
            <person name="Ament-Velasquez S.L."/>
            <person name="Kruys A."/>
            <person name="Hutchinson M.I."/>
            <person name="Powell A.J."/>
            <person name="Barry K."/>
            <person name="Miller A.N."/>
            <person name="Grigoriev I.V."/>
            <person name="Debuchy R."/>
            <person name="Gladieux P."/>
            <person name="Thoren M.H."/>
            <person name="Johannesson H."/>
        </authorList>
    </citation>
    <scope>NUCLEOTIDE SEQUENCE</scope>
    <source>
        <strain evidence="3">CBS 560.94</strain>
    </source>
</reference>
<proteinExistence type="predicted"/>
<feature type="domain" description="C2 NT-type" evidence="2">
    <location>
        <begin position="5"/>
        <end position="163"/>
    </location>
</feature>
<dbReference type="EMBL" id="JAUEPP010000001">
    <property type="protein sequence ID" value="KAK3355393.1"/>
    <property type="molecule type" value="Genomic_DNA"/>
</dbReference>
<feature type="compositionally biased region" description="Low complexity" evidence="1">
    <location>
        <begin position="484"/>
        <end position="499"/>
    </location>
</feature>
<dbReference type="PANTHER" id="PTHR21456:SF1">
    <property type="entry name" value="C2 NT-TYPE DOMAIN-CONTAINING PROTEIN"/>
    <property type="match status" value="1"/>
</dbReference>
<dbReference type="Proteomes" id="UP001278500">
    <property type="component" value="Unassembled WGS sequence"/>
</dbReference>
<evidence type="ECO:0000256" key="1">
    <source>
        <dbReference type="SAM" id="MobiDB-lite"/>
    </source>
</evidence>
<feature type="compositionally biased region" description="Basic and acidic residues" evidence="1">
    <location>
        <begin position="183"/>
        <end position="192"/>
    </location>
</feature>
<evidence type="ECO:0000259" key="2">
    <source>
        <dbReference type="PROSITE" id="PS51840"/>
    </source>
</evidence>
<organism evidence="3 4">
    <name type="scientific">Neurospora tetraspora</name>
    <dbReference type="NCBI Taxonomy" id="94610"/>
    <lineage>
        <taxon>Eukaryota</taxon>
        <taxon>Fungi</taxon>
        <taxon>Dikarya</taxon>
        <taxon>Ascomycota</taxon>
        <taxon>Pezizomycotina</taxon>
        <taxon>Sordariomycetes</taxon>
        <taxon>Sordariomycetidae</taxon>
        <taxon>Sordariales</taxon>
        <taxon>Sordariaceae</taxon>
        <taxon>Neurospora</taxon>
    </lineage>
</organism>
<dbReference type="PANTHER" id="PTHR21456">
    <property type="entry name" value="FAMILY WITH SEQUENCE SIMILARITY 102"/>
    <property type="match status" value="1"/>
</dbReference>
<feature type="region of interest" description="Disordered" evidence="1">
    <location>
        <begin position="425"/>
        <end position="548"/>
    </location>
</feature>
<feature type="region of interest" description="Disordered" evidence="1">
    <location>
        <begin position="166"/>
        <end position="193"/>
    </location>
</feature>
<dbReference type="InterPro" id="IPR019448">
    <property type="entry name" value="NT-C2"/>
</dbReference>
<dbReference type="Pfam" id="PF10358">
    <property type="entry name" value="NT-C2"/>
    <property type="match status" value="1"/>
</dbReference>
<accession>A0AAE0JQ25</accession>
<dbReference type="RefSeq" id="XP_062686771.1">
    <property type="nucleotide sequence ID" value="XM_062826788.1"/>
</dbReference>
<feature type="compositionally biased region" description="Gly residues" evidence="1">
    <location>
        <begin position="708"/>
        <end position="730"/>
    </location>
</feature>
<dbReference type="InterPro" id="IPR039931">
    <property type="entry name" value="EEIG1/2-like"/>
</dbReference>
<feature type="region of interest" description="Disordered" evidence="1">
    <location>
        <begin position="703"/>
        <end position="730"/>
    </location>
</feature>
<feature type="compositionally biased region" description="Polar residues" evidence="1">
    <location>
        <begin position="514"/>
        <end position="524"/>
    </location>
</feature>
<name>A0AAE0JQ25_9PEZI</name>
<gene>
    <name evidence="3" type="ORF">B0H65DRAFT_46506</name>
</gene>
<reference evidence="3" key="1">
    <citation type="journal article" date="2023" name="Mol. Phylogenet. Evol.">
        <title>Genome-scale phylogeny and comparative genomics of the fungal order Sordariales.</title>
        <authorList>
            <person name="Hensen N."/>
            <person name="Bonometti L."/>
            <person name="Westerberg I."/>
            <person name="Brannstrom I.O."/>
            <person name="Guillou S."/>
            <person name="Cros-Aarteil S."/>
            <person name="Calhoun S."/>
            <person name="Haridas S."/>
            <person name="Kuo A."/>
            <person name="Mondo S."/>
            <person name="Pangilinan J."/>
            <person name="Riley R."/>
            <person name="LaButti K."/>
            <person name="Andreopoulos B."/>
            <person name="Lipzen A."/>
            <person name="Chen C."/>
            <person name="Yan M."/>
            <person name="Daum C."/>
            <person name="Ng V."/>
            <person name="Clum A."/>
            <person name="Steindorff A."/>
            <person name="Ohm R.A."/>
            <person name="Martin F."/>
            <person name="Silar P."/>
            <person name="Natvig D.O."/>
            <person name="Lalanne C."/>
            <person name="Gautier V."/>
            <person name="Ament-Velasquez S.L."/>
            <person name="Kruys A."/>
            <person name="Hutchinson M.I."/>
            <person name="Powell A.J."/>
            <person name="Barry K."/>
            <person name="Miller A.N."/>
            <person name="Grigoriev I.V."/>
            <person name="Debuchy R."/>
            <person name="Gladieux P."/>
            <person name="Hiltunen Thoren M."/>
            <person name="Johannesson H."/>
        </authorList>
    </citation>
    <scope>NUCLEOTIDE SEQUENCE</scope>
    <source>
        <strain evidence="3">CBS 560.94</strain>
    </source>
</reference>
<feature type="region of interest" description="Disordered" evidence="1">
    <location>
        <begin position="352"/>
        <end position="403"/>
    </location>
</feature>
<evidence type="ECO:0000313" key="3">
    <source>
        <dbReference type="EMBL" id="KAK3355393.1"/>
    </source>
</evidence>
<evidence type="ECO:0000313" key="4">
    <source>
        <dbReference type="Proteomes" id="UP001278500"/>
    </source>
</evidence>
<dbReference type="PROSITE" id="PS51840">
    <property type="entry name" value="C2_NT"/>
    <property type="match status" value="1"/>
</dbReference>
<dbReference type="AlphaFoldDB" id="A0AAE0JQ25"/>
<comment type="caution">
    <text evidence="3">The sequence shown here is derived from an EMBL/GenBank/DDBJ whole genome shotgun (WGS) entry which is preliminary data.</text>
</comment>
<dbReference type="GeneID" id="87863942"/>